<dbReference type="EMBL" id="LGGW01000197">
    <property type="protein sequence ID" value="KUK85627.1"/>
    <property type="molecule type" value="Genomic_DNA"/>
</dbReference>
<dbReference type="PATRIC" id="fig|1236046.5.peg.1630"/>
<dbReference type="AlphaFoldDB" id="A0A117M5L5"/>
<reference evidence="2" key="1">
    <citation type="journal article" date="2015" name="MBio">
        <title>Genome-Resolved Metagenomic Analysis Reveals Roles for Candidate Phyla and Other Microbial Community Members in Biogeochemical Transformations in Oil Reservoirs.</title>
        <authorList>
            <person name="Hu P."/>
            <person name="Tom L."/>
            <person name="Singh A."/>
            <person name="Thomas B.C."/>
            <person name="Baker B.J."/>
            <person name="Piceno Y.M."/>
            <person name="Andersen G.L."/>
            <person name="Banfield J.F."/>
        </authorList>
    </citation>
    <scope>NUCLEOTIDE SEQUENCE [LARGE SCALE GENOMIC DNA]</scope>
</reference>
<proteinExistence type="predicted"/>
<accession>A0A117M5L5</accession>
<evidence type="ECO:0000313" key="2">
    <source>
        <dbReference type="Proteomes" id="UP000055014"/>
    </source>
</evidence>
<organism evidence="1 2">
    <name type="scientific">Mesotoga infera</name>
    <dbReference type="NCBI Taxonomy" id="1236046"/>
    <lineage>
        <taxon>Bacteria</taxon>
        <taxon>Thermotogati</taxon>
        <taxon>Thermotogota</taxon>
        <taxon>Thermotogae</taxon>
        <taxon>Kosmotogales</taxon>
        <taxon>Kosmotogaceae</taxon>
        <taxon>Mesotoga</taxon>
    </lineage>
</organism>
<protein>
    <submittedName>
        <fullName evidence="1">Uncharacterized protein</fullName>
    </submittedName>
</protein>
<dbReference type="Proteomes" id="UP000055014">
    <property type="component" value="Unassembled WGS sequence"/>
</dbReference>
<evidence type="ECO:0000313" key="1">
    <source>
        <dbReference type="EMBL" id="KUK85627.1"/>
    </source>
</evidence>
<sequence>MREKEREIIKRQIRELISDSAKPYLYKRADMILESNLLKDEEIAELIQEGRAYTMAIALINDWLLTLPYPLKGKTYKKLKKVLDSLR</sequence>
<comment type="caution">
    <text evidence="1">The sequence shown here is derived from an EMBL/GenBank/DDBJ whole genome shotgun (WGS) entry which is preliminary data.</text>
</comment>
<name>A0A117M5L5_9BACT</name>
<gene>
    <name evidence="1" type="ORF">XE02_1491</name>
</gene>